<dbReference type="PANTHER" id="PTHR15682">
    <property type="entry name" value="UNHEALTHY RIBOSOME BIOGENESIS PROTEIN 2 HOMOLOG"/>
    <property type="match status" value="1"/>
</dbReference>
<gene>
    <name evidence="3" type="ORF">ACJMK2_037361</name>
</gene>
<comment type="caution">
    <text evidence="3">The sequence shown here is derived from an EMBL/GenBank/DDBJ whole genome shotgun (WGS) entry which is preliminary data.</text>
</comment>
<feature type="domain" description="Nucleolar 27S pre-rRNA processing Urb2/Npa2 C-terminal" evidence="2">
    <location>
        <begin position="10"/>
        <end position="137"/>
    </location>
</feature>
<dbReference type="AlphaFoldDB" id="A0ABD3WLX9"/>
<evidence type="ECO:0000313" key="3">
    <source>
        <dbReference type="EMBL" id="KAL3874331.1"/>
    </source>
</evidence>
<sequence length="138" mass="15628">MEFALMIEHALYSLTAVRLLLSLVHEANQEKINKMSCTEDLVSCAHSVERLFTLIVSHKADFGKVSVYVIADYVTEVQQVTLLPAVKKALVPAIYQLLDICDQHAVSLLHTVLSQGVRDVFKMLYADYKKYHKYTGKI</sequence>
<dbReference type="Proteomes" id="UP001634394">
    <property type="component" value="Unassembled WGS sequence"/>
</dbReference>
<dbReference type="PANTHER" id="PTHR15682:SF2">
    <property type="entry name" value="UNHEALTHY RIBOSOME BIOGENESIS PROTEIN 2 HOMOLOG"/>
    <property type="match status" value="1"/>
</dbReference>
<reference evidence="3 4" key="1">
    <citation type="submission" date="2024-11" db="EMBL/GenBank/DDBJ databases">
        <title>Chromosome-level genome assembly of the freshwater bivalve Anodonta woodiana.</title>
        <authorList>
            <person name="Chen X."/>
        </authorList>
    </citation>
    <scope>NUCLEOTIDE SEQUENCE [LARGE SCALE GENOMIC DNA]</scope>
    <source>
        <strain evidence="3">MN2024</strain>
        <tissue evidence="3">Gills</tissue>
    </source>
</reference>
<dbReference type="InterPro" id="IPR052609">
    <property type="entry name" value="Ribosome_Biogenesis_Reg"/>
</dbReference>
<keyword evidence="4" id="KW-1185">Reference proteome</keyword>
<dbReference type="EMBL" id="JBJQND010000006">
    <property type="protein sequence ID" value="KAL3874331.1"/>
    <property type="molecule type" value="Genomic_DNA"/>
</dbReference>
<feature type="signal peptide" evidence="1">
    <location>
        <begin position="1"/>
        <end position="29"/>
    </location>
</feature>
<feature type="chain" id="PRO_5044838332" description="Nucleolar 27S pre-rRNA processing Urb2/Npa2 C-terminal domain-containing protein" evidence="1">
    <location>
        <begin position="30"/>
        <end position="138"/>
    </location>
</feature>
<proteinExistence type="predicted"/>
<protein>
    <recommendedName>
        <fullName evidence="2">Nucleolar 27S pre-rRNA processing Urb2/Npa2 C-terminal domain-containing protein</fullName>
    </recommendedName>
</protein>
<evidence type="ECO:0000256" key="1">
    <source>
        <dbReference type="SAM" id="SignalP"/>
    </source>
</evidence>
<accession>A0ABD3WLX9</accession>
<name>A0ABD3WLX9_SINWO</name>
<dbReference type="Pfam" id="PF10441">
    <property type="entry name" value="Urb2"/>
    <property type="match status" value="1"/>
</dbReference>
<evidence type="ECO:0000259" key="2">
    <source>
        <dbReference type="Pfam" id="PF10441"/>
    </source>
</evidence>
<keyword evidence="1" id="KW-0732">Signal</keyword>
<organism evidence="3 4">
    <name type="scientific">Sinanodonta woodiana</name>
    <name type="common">Chinese pond mussel</name>
    <name type="synonym">Anodonta woodiana</name>
    <dbReference type="NCBI Taxonomy" id="1069815"/>
    <lineage>
        <taxon>Eukaryota</taxon>
        <taxon>Metazoa</taxon>
        <taxon>Spiralia</taxon>
        <taxon>Lophotrochozoa</taxon>
        <taxon>Mollusca</taxon>
        <taxon>Bivalvia</taxon>
        <taxon>Autobranchia</taxon>
        <taxon>Heteroconchia</taxon>
        <taxon>Palaeoheterodonta</taxon>
        <taxon>Unionida</taxon>
        <taxon>Unionoidea</taxon>
        <taxon>Unionidae</taxon>
        <taxon>Unioninae</taxon>
        <taxon>Sinanodonta</taxon>
    </lineage>
</organism>
<evidence type="ECO:0000313" key="4">
    <source>
        <dbReference type="Proteomes" id="UP001634394"/>
    </source>
</evidence>
<dbReference type="InterPro" id="IPR018849">
    <property type="entry name" value="Urb2/Npa2_C"/>
</dbReference>